<dbReference type="AlphaFoldDB" id="A0A0A9AZJ3"/>
<name>A0A0A9AZJ3_ARUDO</name>
<feature type="region of interest" description="Disordered" evidence="1">
    <location>
        <begin position="1"/>
        <end position="29"/>
    </location>
</feature>
<proteinExistence type="predicted"/>
<sequence length="29" mass="3340">MATVNSGKVYSGEEEKNHSLEYEPYLRAH</sequence>
<evidence type="ECO:0000256" key="1">
    <source>
        <dbReference type="SAM" id="MobiDB-lite"/>
    </source>
</evidence>
<accession>A0A0A9AZJ3</accession>
<reference evidence="2" key="1">
    <citation type="submission" date="2014-09" db="EMBL/GenBank/DDBJ databases">
        <authorList>
            <person name="Magalhaes I.L.F."/>
            <person name="Oliveira U."/>
            <person name="Santos F.R."/>
            <person name="Vidigal T.H.D.A."/>
            <person name="Brescovit A.D."/>
            <person name="Santos A.J."/>
        </authorList>
    </citation>
    <scope>NUCLEOTIDE SEQUENCE</scope>
    <source>
        <tissue evidence="2">Shoot tissue taken approximately 20 cm above the soil surface</tissue>
    </source>
</reference>
<feature type="compositionally biased region" description="Basic and acidic residues" evidence="1">
    <location>
        <begin position="11"/>
        <end position="29"/>
    </location>
</feature>
<protein>
    <submittedName>
        <fullName evidence="2">Uncharacterized protein</fullName>
    </submittedName>
</protein>
<dbReference type="EMBL" id="GBRH01240776">
    <property type="protein sequence ID" value="JAD57119.1"/>
    <property type="molecule type" value="Transcribed_RNA"/>
</dbReference>
<evidence type="ECO:0000313" key="2">
    <source>
        <dbReference type="EMBL" id="JAD57119.1"/>
    </source>
</evidence>
<organism evidence="2">
    <name type="scientific">Arundo donax</name>
    <name type="common">Giant reed</name>
    <name type="synonym">Donax arundinaceus</name>
    <dbReference type="NCBI Taxonomy" id="35708"/>
    <lineage>
        <taxon>Eukaryota</taxon>
        <taxon>Viridiplantae</taxon>
        <taxon>Streptophyta</taxon>
        <taxon>Embryophyta</taxon>
        <taxon>Tracheophyta</taxon>
        <taxon>Spermatophyta</taxon>
        <taxon>Magnoliopsida</taxon>
        <taxon>Liliopsida</taxon>
        <taxon>Poales</taxon>
        <taxon>Poaceae</taxon>
        <taxon>PACMAD clade</taxon>
        <taxon>Arundinoideae</taxon>
        <taxon>Arundineae</taxon>
        <taxon>Arundo</taxon>
    </lineage>
</organism>
<reference evidence="2" key="2">
    <citation type="journal article" date="2015" name="Data Brief">
        <title>Shoot transcriptome of the giant reed, Arundo donax.</title>
        <authorList>
            <person name="Barrero R.A."/>
            <person name="Guerrero F.D."/>
            <person name="Moolhuijzen P."/>
            <person name="Goolsby J.A."/>
            <person name="Tidwell J."/>
            <person name="Bellgard S.E."/>
            <person name="Bellgard M.I."/>
        </authorList>
    </citation>
    <scope>NUCLEOTIDE SEQUENCE</scope>
    <source>
        <tissue evidence="2">Shoot tissue taken approximately 20 cm above the soil surface</tissue>
    </source>
</reference>